<sequence>MLGILGSVFPTAYDIKSTVVRQAYADITDAAEEHHHVFTTVYEEATTKLIEGEDLSSYSLEEIHDHGARSCADALYGELGHAQPASWSICCDDTWGVIRREMQGIVLRALVVPDLYPAVDDEVLDCMEDVGHLAPLINFAARRLVKKEVSNMVTKQLRCLQKKLEYKAHCRLES</sequence>
<protein>
    <submittedName>
        <fullName evidence="1">Uncharacterized protein</fullName>
    </submittedName>
</protein>
<evidence type="ECO:0000313" key="1">
    <source>
        <dbReference type="EMBL" id="CAD9461978.1"/>
    </source>
</evidence>
<reference evidence="1" key="1">
    <citation type="submission" date="2021-01" db="EMBL/GenBank/DDBJ databases">
        <authorList>
            <person name="Corre E."/>
            <person name="Pelletier E."/>
            <person name="Niang G."/>
            <person name="Scheremetjew M."/>
            <person name="Finn R."/>
            <person name="Kale V."/>
            <person name="Holt S."/>
            <person name="Cochrane G."/>
            <person name="Meng A."/>
            <person name="Brown T."/>
            <person name="Cohen L."/>
        </authorList>
    </citation>
    <scope>NUCLEOTIDE SEQUENCE</scope>
    <source>
        <strain evidence="1">CCMP1381</strain>
    </source>
</reference>
<dbReference type="AlphaFoldDB" id="A0A7S2DST3"/>
<organism evidence="1">
    <name type="scientific">Octactis speculum</name>
    <dbReference type="NCBI Taxonomy" id="3111310"/>
    <lineage>
        <taxon>Eukaryota</taxon>
        <taxon>Sar</taxon>
        <taxon>Stramenopiles</taxon>
        <taxon>Ochrophyta</taxon>
        <taxon>Dictyochophyceae</taxon>
        <taxon>Dictyochales</taxon>
        <taxon>Dictyochaceae</taxon>
        <taxon>Octactis</taxon>
    </lineage>
</organism>
<gene>
    <name evidence="1" type="ORF">DSPE1174_LOCUS24871</name>
</gene>
<proteinExistence type="predicted"/>
<dbReference type="EMBL" id="HBGS01047881">
    <property type="protein sequence ID" value="CAD9461978.1"/>
    <property type="molecule type" value="Transcribed_RNA"/>
</dbReference>
<accession>A0A7S2DST3</accession>
<name>A0A7S2DST3_9STRA</name>